<dbReference type="EMBL" id="BAABJM010000001">
    <property type="protein sequence ID" value="GAA5047110.1"/>
    <property type="molecule type" value="Genomic_DNA"/>
</dbReference>
<evidence type="ECO:0000256" key="1">
    <source>
        <dbReference type="SAM" id="MobiDB-lite"/>
    </source>
</evidence>
<feature type="region of interest" description="Disordered" evidence="1">
    <location>
        <begin position="1"/>
        <end position="30"/>
    </location>
</feature>
<reference evidence="3" key="1">
    <citation type="journal article" date="2019" name="Int. J. Syst. Evol. Microbiol.">
        <title>The Global Catalogue of Microorganisms (GCM) 10K type strain sequencing project: providing services to taxonomists for standard genome sequencing and annotation.</title>
        <authorList>
            <consortium name="The Broad Institute Genomics Platform"/>
            <consortium name="The Broad Institute Genome Sequencing Center for Infectious Disease"/>
            <person name="Wu L."/>
            <person name="Ma J."/>
        </authorList>
    </citation>
    <scope>NUCLEOTIDE SEQUENCE [LARGE SCALE GENOMIC DNA]</scope>
    <source>
        <strain evidence="3">JCM 18298</strain>
    </source>
</reference>
<evidence type="ECO:0000313" key="3">
    <source>
        <dbReference type="Proteomes" id="UP001500603"/>
    </source>
</evidence>
<proteinExistence type="predicted"/>
<dbReference type="Proteomes" id="UP001500603">
    <property type="component" value="Unassembled WGS sequence"/>
</dbReference>
<sequence length="334" mass="35624">MQRARQPRENHRNAARDHDRDRTHREGRPPRAHLLRDWTIRAIPARSRRRAFRVALGGLALASTVLTSGCDSVSGVPDANSTPAHSDEHTTTERAVSKIVAPQPVEPALPPVSADAPPVGAVPGLPEAAPALQRWATDLTTGSSTDLQAKCWDIAPQNVTDMYADEEVVLAALAQPGVVSENTVTWRSATTTVTAERSAVDTGYACPRVATAGAEVAYNDADARHTVRRYLSRLIGKPLDPSDTEILHPLVCKATPVAWDPTGTGQPTPPPLATNPGVLTGTTAFADQQIRSAWLRADYMSVDVPVTNAAGIQQNRTFTVTADTEGYCIGAVTA</sequence>
<keyword evidence="3" id="KW-1185">Reference proteome</keyword>
<gene>
    <name evidence="2" type="ORF">GCM10023318_13180</name>
</gene>
<dbReference type="RefSeq" id="WP_345494130.1">
    <property type="nucleotide sequence ID" value="NZ_BAABJM010000001.1"/>
</dbReference>
<organism evidence="2 3">
    <name type="scientific">Nocardia callitridis</name>
    <dbReference type="NCBI Taxonomy" id="648753"/>
    <lineage>
        <taxon>Bacteria</taxon>
        <taxon>Bacillati</taxon>
        <taxon>Actinomycetota</taxon>
        <taxon>Actinomycetes</taxon>
        <taxon>Mycobacteriales</taxon>
        <taxon>Nocardiaceae</taxon>
        <taxon>Nocardia</taxon>
    </lineage>
</organism>
<protein>
    <submittedName>
        <fullName evidence="2">Uncharacterized protein</fullName>
    </submittedName>
</protein>
<evidence type="ECO:0000313" key="2">
    <source>
        <dbReference type="EMBL" id="GAA5047110.1"/>
    </source>
</evidence>
<name>A0ABP9K0U2_9NOCA</name>
<accession>A0ABP9K0U2</accession>
<comment type="caution">
    <text evidence="2">The sequence shown here is derived from an EMBL/GenBank/DDBJ whole genome shotgun (WGS) entry which is preliminary data.</text>
</comment>